<dbReference type="InterPro" id="IPR029058">
    <property type="entry name" value="AB_hydrolase_fold"/>
</dbReference>
<dbReference type="GO" id="GO:0016787">
    <property type="term" value="F:hydrolase activity"/>
    <property type="evidence" value="ECO:0007669"/>
    <property type="project" value="UniProtKB-KW"/>
</dbReference>
<gene>
    <name evidence="2" type="ORF">GCM10023147_17980</name>
</gene>
<organism evidence="2 3">
    <name type="scientific">Tsukamurella soli</name>
    <dbReference type="NCBI Taxonomy" id="644556"/>
    <lineage>
        <taxon>Bacteria</taxon>
        <taxon>Bacillati</taxon>
        <taxon>Actinomycetota</taxon>
        <taxon>Actinomycetes</taxon>
        <taxon>Mycobacteriales</taxon>
        <taxon>Tsukamurellaceae</taxon>
        <taxon>Tsukamurella</taxon>
    </lineage>
</organism>
<evidence type="ECO:0000259" key="1">
    <source>
        <dbReference type="Pfam" id="PF20408"/>
    </source>
</evidence>
<reference evidence="3" key="1">
    <citation type="journal article" date="2019" name="Int. J. Syst. Evol. Microbiol.">
        <title>The Global Catalogue of Microorganisms (GCM) 10K type strain sequencing project: providing services to taxonomists for standard genome sequencing and annotation.</title>
        <authorList>
            <consortium name="The Broad Institute Genomics Platform"/>
            <consortium name="The Broad Institute Genome Sequencing Center for Infectious Disease"/>
            <person name="Wu L."/>
            <person name="Ma J."/>
        </authorList>
    </citation>
    <scope>NUCLEOTIDE SEQUENCE [LARGE SCALE GENOMIC DNA]</scope>
    <source>
        <strain evidence="3">JCM 17688</strain>
    </source>
</reference>
<evidence type="ECO:0000313" key="3">
    <source>
        <dbReference type="Proteomes" id="UP001500635"/>
    </source>
</evidence>
<dbReference type="Gene3D" id="3.40.50.1820">
    <property type="entry name" value="alpha/beta hydrolase"/>
    <property type="match status" value="1"/>
</dbReference>
<dbReference type="PANTHER" id="PTHR13136:SF11">
    <property type="entry name" value="TESTIS-EXPRESSED PROTEIN 30"/>
    <property type="match status" value="1"/>
</dbReference>
<dbReference type="RefSeq" id="WP_344994014.1">
    <property type="nucleotide sequence ID" value="NZ_BAABFR010000022.1"/>
</dbReference>
<comment type="caution">
    <text evidence="2">The sequence shown here is derived from an EMBL/GenBank/DDBJ whole genome shotgun (WGS) entry which is preliminary data.</text>
</comment>
<name>A0ABP8JG73_9ACTN</name>
<keyword evidence="2" id="KW-0378">Hydrolase</keyword>
<protein>
    <submittedName>
        <fullName evidence="2">Dienelactone hydrolase family protein</fullName>
    </submittedName>
</protein>
<dbReference type="InterPro" id="IPR046879">
    <property type="entry name" value="KANL3/Tex30_Abhydrolase"/>
</dbReference>
<feature type="domain" description="KANL3/Tex30 alpha/beta hydrolase-like" evidence="1">
    <location>
        <begin position="14"/>
        <end position="189"/>
    </location>
</feature>
<dbReference type="PANTHER" id="PTHR13136">
    <property type="entry name" value="TESTIS DEVELOPMENT PROTEIN PRTD"/>
    <property type="match status" value="1"/>
</dbReference>
<sequence>MTWFSLDEPGAHPRAVAILAHGAGGNRDQAILTATAGESVLAGLRVVRIDLPFRRRRPKGPPSPSGQAADRAAFAEATERFAVDGVPTIWGGQSYGGRMASMAAAGVDGGDGPAPSGLLLLSYPLHPPGKPEKARTEHLPRIAVPTVFVHGRRDPFASEEELAAAAALIPAPTRIVTVAAAHDLAPAKSGAPRLAAEAVADFLLPALGA</sequence>
<dbReference type="InterPro" id="IPR026555">
    <property type="entry name" value="NSL3/Tex30"/>
</dbReference>
<accession>A0ABP8JG73</accession>
<dbReference type="Proteomes" id="UP001500635">
    <property type="component" value="Unassembled WGS sequence"/>
</dbReference>
<dbReference type="SUPFAM" id="SSF53474">
    <property type="entry name" value="alpha/beta-Hydrolases"/>
    <property type="match status" value="1"/>
</dbReference>
<dbReference type="EMBL" id="BAABFR010000022">
    <property type="protein sequence ID" value="GAA4390272.1"/>
    <property type="molecule type" value="Genomic_DNA"/>
</dbReference>
<evidence type="ECO:0000313" key="2">
    <source>
        <dbReference type="EMBL" id="GAA4390272.1"/>
    </source>
</evidence>
<proteinExistence type="predicted"/>
<keyword evidence="3" id="KW-1185">Reference proteome</keyword>
<dbReference type="Pfam" id="PF20408">
    <property type="entry name" value="Abhydrolase_11"/>
    <property type="match status" value="1"/>
</dbReference>